<proteinExistence type="predicted"/>
<name>A0A918C314_9ACTN</name>
<keyword evidence="1" id="KW-0812">Transmembrane</keyword>
<dbReference type="EMBL" id="BMTU01000016">
    <property type="protein sequence ID" value="GGR03211.1"/>
    <property type="molecule type" value="Genomic_DNA"/>
</dbReference>
<reference evidence="2" key="1">
    <citation type="journal article" date="2014" name="Int. J. Syst. Evol. Microbiol.">
        <title>Complete genome sequence of Corynebacterium casei LMG S-19264T (=DSM 44701T), isolated from a smear-ripened cheese.</title>
        <authorList>
            <consortium name="US DOE Joint Genome Institute (JGI-PGF)"/>
            <person name="Walter F."/>
            <person name="Albersmeier A."/>
            <person name="Kalinowski J."/>
            <person name="Ruckert C."/>
        </authorList>
    </citation>
    <scope>NUCLEOTIDE SEQUENCE</scope>
    <source>
        <strain evidence="2">JCM 4403</strain>
    </source>
</reference>
<evidence type="ECO:0000256" key="1">
    <source>
        <dbReference type="SAM" id="Phobius"/>
    </source>
</evidence>
<keyword evidence="1" id="KW-0472">Membrane</keyword>
<keyword evidence="3" id="KW-1185">Reference proteome</keyword>
<sequence length="51" mass="5582">MISGQGQEDDMSYRQFLSSGAGEGTPPFWIVVIALIVIVGVAFLVSRARRR</sequence>
<reference evidence="2" key="2">
    <citation type="submission" date="2020-09" db="EMBL/GenBank/DDBJ databases">
        <authorList>
            <person name="Sun Q."/>
            <person name="Ohkuma M."/>
        </authorList>
    </citation>
    <scope>NUCLEOTIDE SEQUENCE</scope>
    <source>
        <strain evidence="2">JCM 4403</strain>
    </source>
</reference>
<evidence type="ECO:0000313" key="2">
    <source>
        <dbReference type="EMBL" id="GGR03211.1"/>
    </source>
</evidence>
<protein>
    <submittedName>
        <fullName evidence="2">Uncharacterized protein</fullName>
    </submittedName>
</protein>
<evidence type="ECO:0000313" key="3">
    <source>
        <dbReference type="Proteomes" id="UP000656732"/>
    </source>
</evidence>
<gene>
    <name evidence="2" type="ORF">GCM10010280_59020</name>
</gene>
<comment type="caution">
    <text evidence="2">The sequence shown here is derived from an EMBL/GenBank/DDBJ whole genome shotgun (WGS) entry which is preliminary data.</text>
</comment>
<organism evidence="2 3">
    <name type="scientific">Streptomyces pilosus</name>
    <dbReference type="NCBI Taxonomy" id="28893"/>
    <lineage>
        <taxon>Bacteria</taxon>
        <taxon>Bacillati</taxon>
        <taxon>Actinomycetota</taxon>
        <taxon>Actinomycetes</taxon>
        <taxon>Kitasatosporales</taxon>
        <taxon>Streptomycetaceae</taxon>
        <taxon>Streptomyces</taxon>
    </lineage>
</organism>
<dbReference type="AlphaFoldDB" id="A0A918C314"/>
<feature type="transmembrane region" description="Helical" evidence="1">
    <location>
        <begin position="27"/>
        <end position="45"/>
    </location>
</feature>
<accession>A0A918C314</accession>
<dbReference type="Proteomes" id="UP000656732">
    <property type="component" value="Unassembled WGS sequence"/>
</dbReference>
<keyword evidence="1" id="KW-1133">Transmembrane helix</keyword>